<dbReference type="AlphaFoldDB" id="A0A2H2ZI52"/>
<gene>
    <name evidence="2" type="ORF">A9Z42_0049520</name>
</gene>
<keyword evidence="1" id="KW-0732">Signal</keyword>
<dbReference type="Gene3D" id="3.90.245.10">
    <property type="entry name" value="Ribonucleoside hydrolase-like"/>
    <property type="match status" value="1"/>
</dbReference>
<protein>
    <submittedName>
        <fullName evidence="2">Uncharacterized protein</fullName>
    </submittedName>
</protein>
<proteinExistence type="predicted"/>
<dbReference type="Proteomes" id="UP000219286">
    <property type="component" value="Unassembled WGS sequence"/>
</dbReference>
<evidence type="ECO:0000313" key="2">
    <source>
        <dbReference type="EMBL" id="OTA04392.1"/>
    </source>
</evidence>
<reference evidence="2 3" key="1">
    <citation type="journal article" date="2015" name="Genome Announc.">
        <title>Genome sequence and annotation of Trichoderma parareesei, the ancestor of the cellulase producer Trichoderma reesei.</title>
        <authorList>
            <person name="Yang D."/>
            <person name="Pomraning K."/>
            <person name="Kopchinskiy A."/>
            <person name="Karimi Aghcheh R."/>
            <person name="Atanasova L."/>
            <person name="Chenthamara K."/>
            <person name="Baker S.E."/>
            <person name="Zhang R."/>
            <person name="Shen Q."/>
            <person name="Freitag M."/>
            <person name="Kubicek C.P."/>
            <person name="Druzhinina I.S."/>
        </authorList>
    </citation>
    <scope>NUCLEOTIDE SEQUENCE [LARGE SCALE GENOMIC DNA]</scope>
    <source>
        <strain evidence="2 3">CBS 125925</strain>
    </source>
</reference>
<feature type="signal peptide" evidence="1">
    <location>
        <begin position="1"/>
        <end position="20"/>
    </location>
</feature>
<dbReference type="SUPFAM" id="SSF53590">
    <property type="entry name" value="Nucleoside hydrolase"/>
    <property type="match status" value="1"/>
</dbReference>
<accession>A0A2H2ZI52</accession>
<evidence type="ECO:0000313" key="3">
    <source>
        <dbReference type="Proteomes" id="UP000219286"/>
    </source>
</evidence>
<dbReference type="OrthoDB" id="187522at2759"/>
<comment type="caution">
    <text evidence="2">The sequence shown here is derived from an EMBL/GenBank/DDBJ whole genome shotgun (WGS) entry which is preliminary data.</text>
</comment>
<sequence length="370" mass="40344">MRLIAFLILTAESLVRAVEAAGDSANQRQPIIIDTDLFSDVDDVGALAIANVLHNYGLADLRGIVLNTPSHYGALAASALCTYYGNDVPIAAFRPITNDTFFDSFYYLYGEYASKLAYHWPRTLNSSTSTPTPVQLYRTILSSVEDKSMHIISIGLLTNLADLLKSQADHISPLSGSELASTKVSELIVMGGEYPSGWEYNFGGANPESTAYIVHHWPKSVGITYSGSELGGNVFSGQNLVHRLPPDSPVLSAYQWYVGRGSTARPSWDPITTLYGILGLDWGPKIGIRPMLEYANEYGYNTIMGSDGSNAWVNDTGVTNQHWLRLTDGANNSMAALLDEILSCDPSLKSCFLYEGLSENMKGMPTFPEI</sequence>
<keyword evidence="3" id="KW-1185">Reference proteome</keyword>
<evidence type="ECO:0000256" key="1">
    <source>
        <dbReference type="SAM" id="SignalP"/>
    </source>
</evidence>
<organism evidence="2 3">
    <name type="scientific">Trichoderma parareesei</name>
    <name type="common">Filamentous fungus</name>
    <dbReference type="NCBI Taxonomy" id="858221"/>
    <lineage>
        <taxon>Eukaryota</taxon>
        <taxon>Fungi</taxon>
        <taxon>Dikarya</taxon>
        <taxon>Ascomycota</taxon>
        <taxon>Pezizomycotina</taxon>
        <taxon>Sordariomycetes</taxon>
        <taxon>Hypocreomycetidae</taxon>
        <taxon>Hypocreales</taxon>
        <taxon>Hypocreaceae</taxon>
        <taxon>Trichoderma</taxon>
    </lineage>
</organism>
<name>A0A2H2ZI52_TRIPA</name>
<feature type="chain" id="PRO_5013655509" evidence="1">
    <location>
        <begin position="21"/>
        <end position="370"/>
    </location>
</feature>
<dbReference type="GO" id="GO:0016799">
    <property type="term" value="F:hydrolase activity, hydrolyzing N-glycosyl compounds"/>
    <property type="evidence" value="ECO:0007669"/>
    <property type="project" value="InterPro"/>
</dbReference>
<dbReference type="PANTHER" id="PTHR43264">
    <property type="match status" value="1"/>
</dbReference>
<dbReference type="EMBL" id="LFMI01000508">
    <property type="protein sequence ID" value="OTA04392.1"/>
    <property type="molecule type" value="Genomic_DNA"/>
</dbReference>
<dbReference type="InterPro" id="IPR036452">
    <property type="entry name" value="Ribo_hydro-like"/>
</dbReference>
<dbReference type="PANTHER" id="PTHR43264:SF1">
    <property type="entry name" value="INOSINE_URIDINE-PREFERRING NUCLEOSIDE HYDROLASE DOMAIN-CONTAINING PROTEIN"/>
    <property type="match status" value="1"/>
</dbReference>